<evidence type="ECO:0000256" key="3">
    <source>
        <dbReference type="ARBA" id="ARBA00022723"/>
    </source>
</evidence>
<name>A0A5R9GPV3_9PROT</name>
<dbReference type="GO" id="GO:0005886">
    <property type="term" value="C:plasma membrane"/>
    <property type="evidence" value="ECO:0007669"/>
    <property type="project" value="TreeGrafter"/>
</dbReference>
<protein>
    <submittedName>
        <fullName evidence="10">4Fe-4S binding protein</fullName>
    </submittedName>
</protein>
<dbReference type="SUPFAM" id="SSF54862">
    <property type="entry name" value="4Fe-4S ferredoxins"/>
    <property type="match status" value="1"/>
</dbReference>
<sequence>MSANDALKKIPVRQEHVPGATVLHPARRAVQYLTLLILVAIPLSGLFRIDPQAGGVILLDRQVWFSDIFIIMGFWVFVASLLIMMYSLVGSVFCGWMCPQNTVSEYANMLTEKLLGRRAQMMDLSGKRMQVASRKKSWWNYVVLAIGLLIPAMFFALIPLLYFYEPSAIWSLITFSEDERLAGSLHWIYFVCVAVFMLDIAVIRHLMCKYMCIYRVWQHSFKTKETLHIKYDETRSDHCATCHYCVDSCFLEIDPRQTEVFDSCVNCGECVTACDELHAKSKKLAGPGLLSFAIGERDKVKGRSSGKMGSVASFFARARVSSLATVAGAVFFVIGIVGYQSDEFSVYRSEAWQGAKVLDYRINIAHKLYHPTDITLRIEGLEPAHYQLQASTIHFDTAGRKDVELHIDEALPKGLYRFRVYASGDHGWSAVFDVTHFAPGA</sequence>
<feature type="transmembrane region" description="Helical" evidence="7">
    <location>
        <begin position="138"/>
        <end position="164"/>
    </location>
</feature>
<evidence type="ECO:0000256" key="5">
    <source>
        <dbReference type="ARBA" id="ARBA00023004"/>
    </source>
</evidence>
<dbReference type="RefSeq" id="WP_138239634.1">
    <property type="nucleotide sequence ID" value="NZ_VBRY01000009.1"/>
</dbReference>
<keyword evidence="5" id="KW-0408">Iron</keyword>
<reference evidence="10 11" key="1">
    <citation type="journal article" date="2019" name="Appl. Environ. Microbiol.">
        <title>Environmental Evidence and Genomic Insight of Iron-oxidizing Bacteria Preference Towards More Corrosion Resistant Stainless Steel at Higher Salinities.</title>
        <authorList>
            <person name="Garrison C.E."/>
            <person name="Price K.A."/>
            <person name="Field E.K."/>
        </authorList>
    </citation>
    <scope>NUCLEOTIDE SEQUENCE [LARGE SCALE GENOMIC DNA]</scope>
    <source>
        <strain evidence="10 11">P3</strain>
    </source>
</reference>
<dbReference type="Pfam" id="PF12801">
    <property type="entry name" value="Fer4_5"/>
    <property type="match status" value="1"/>
</dbReference>
<dbReference type="InterPro" id="IPR051684">
    <property type="entry name" value="Electron_Trans/Redox"/>
</dbReference>
<evidence type="ECO:0000259" key="8">
    <source>
        <dbReference type="Pfam" id="PF12801"/>
    </source>
</evidence>
<evidence type="ECO:0000313" key="10">
    <source>
        <dbReference type="EMBL" id="TLS66453.1"/>
    </source>
</evidence>
<keyword evidence="6" id="KW-0411">Iron-sulfur</keyword>
<keyword evidence="11" id="KW-1185">Reference proteome</keyword>
<dbReference type="PANTHER" id="PTHR30176:SF3">
    <property type="entry name" value="FERREDOXIN-TYPE PROTEIN NAPH"/>
    <property type="match status" value="1"/>
</dbReference>
<gene>
    <name evidence="10" type="ORF">FEF65_09780</name>
</gene>
<feature type="domain" description="4Fe-4S ferredoxin-type" evidence="9">
    <location>
        <begin position="237"/>
        <end position="283"/>
    </location>
</feature>
<evidence type="ECO:0000256" key="7">
    <source>
        <dbReference type="SAM" id="Phobius"/>
    </source>
</evidence>
<keyword evidence="1" id="KW-0813">Transport</keyword>
<keyword evidence="7" id="KW-0812">Transmembrane</keyword>
<feature type="transmembrane region" description="Helical" evidence="7">
    <location>
        <begin position="184"/>
        <end position="203"/>
    </location>
</feature>
<dbReference type="EMBL" id="VBRY01000009">
    <property type="protein sequence ID" value="TLS66453.1"/>
    <property type="molecule type" value="Genomic_DNA"/>
</dbReference>
<dbReference type="AlphaFoldDB" id="A0A5R9GPV3"/>
<evidence type="ECO:0000259" key="9">
    <source>
        <dbReference type="Pfam" id="PF13746"/>
    </source>
</evidence>
<keyword evidence="3" id="KW-0479">Metal-binding</keyword>
<proteinExistence type="predicted"/>
<dbReference type="Proteomes" id="UP000306585">
    <property type="component" value="Unassembled WGS sequence"/>
</dbReference>
<keyword evidence="7" id="KW-0472">Membrane</keyword>
<feature type="transmembrane region" description="Helical" evidence="7">
    <location>
        <begin position="29"/>
        <end position="49"/>
    </location>
</feature>
<evidence type="ECO:0000256" key="4">
    <source>
        <dbReference type="ARBA" id="ARBA00022982"/>
    </source>
</evidence>
<feature type="transmembrane region" description="Helical" evidence="7">
    <location>
        <begin position="320"/>
        <end position="339"/>
    </location>
</feature>
<dbReference type="PANTHER" id="PTHR30176">
    <property type="entry name" value="FERREDOXIN-TYPE PROTEIN NAPH"/>
    <property type="match status" value="1"/>
</dbReference>
<organism evidence="10 11">
    <name type="scientific">Mariprofundus erugo</name>
    <dbReference type="NCBI Taxonomy" id="2528639"/>
    <lineage>
        <taxon>Bacteria</taxon>
        <taxon>Pseudomonadati</taxon>
        <taxon>Pseudomonadota</taxon>
        <taxon>Candidatius Mariprofundia</taxon>
        <taxon>Mariprofundales</taxon>
        <taxon>Mariprofundaceae</taxon>
        <taxon>Mariprofundus</taxon>
    </lineage>
</organism>
<evidence type="ECO:0000256" key="6">
    <source>
        <dbReference type="ARBA" id="ARBA00023014"/>
    </source>
</evidence>
<feature type="transmembrane region" description="Helical" evidence="7">
    <location>
        <begin position="69"/>
        <end position="89"/>
    </location>
</feature>
<accession>A0A5R9GPV3</accession>
<evidence type="ECO:0000256" key="1">
    <source>
        <dbReference type="ARBA" id="ARBA00022448"/>
    </source>
</evidence>
<dbReference type="GO" id="GO:0051539">
    <property type="term" value="F:4 iron, 4 sulfur cluster binding"/>
    <property type="evidence" value="ECO:0007669"/>
    <property type="project" value="UniProtKB-KW"/>
</dbReference>
<feature type="domain" description="4Fe-4S ferredoxin-type" evidence="8">
    <location>
        <begin position="73"/>
        <end position="117"/>
    </location>
</feature>
<evidence type="ECO:0000256" key="2">
    <source>
        <dbReference type="ARBA" id="ARBA00022485"/>
    </source>
</evidence>
<dbReference type="Pfam" id="PF13746">
    <property type="entry name" value="Fer4_18"/>
    <property type="match status" value="1"/>
</dbReference>
<keyword evidence="7" id="KW-1133">Transmembrane helix</keyword>
<dbReference type="InterPro" id="IPR017896">
    <property type="entry name" value="4Fe4S_Fe-S-bd"/>
</dbReference>
<dbReference type="GO" id="GO:0046872">
    <property type="term" value="F:metal ion binding"/>
    <property type="evidence" value="ECO:0007669"/>
    <property type="project" value="UniProtKB-KW"/>
</dbReference>
<keyword evidence="4" id="KW-0249">Electron transport</keyword>
<keyword evidence="2" id="KW-0004">4Fe-4S</keyword>
<comment type="caution">
    <text evidence="10">The sequence shown here is derived from an EMBL/GenBank/DDBJ whole genome shotgun (WGS) entry which is preliminary data.</text>
</comment>
<evidence type="ECO:0000313" key="11">
    <source>
        <dbReference type="Proteomes" id="UP000306585"/>
    </source>
</evidence>